<dbReference type="FunFam" id="3.30.70.3550:FF:000001">
    <property type="entry name" value="Leucyl/phenylalanyl-tRNA--protein transferase"/>
    <property type="match status" value="1"/>
</dbReference>
<dbReference type="GO" id="GO:0005737">
    <property type="term" value="C:cytoplasm"/>
    <property type="evidence" value="ECO:0007669"/>
    <property type="project" value="UniProtKB-SubCell"/>
</dbReference>
<dbReference type="HAMAP" id="MF_00688">
    <property type="entry name" value="Leu_Phe_trans"/>
    <property type="match status" value="1"/>
</dbReference>
<dbReference type="Gene3D" id="3.40.630.70">
    <property type="entry name" value="Leucyl/phenylalanyl-tRNA-protein transferase, C-terminal domain"/>
    <property type="match status" value="1"/>
</dbReference>
<sequence length="222" mass="25304">MSQIIWLEDNDFKFPSVSTALTEPDGLLTASERLTPELVIEAYKRGIFPWYSDDQPVLWWSPNPRCVLFPEKFHTSRSFKRTLNNHAFTIKIDTAFKNVMLACAKPRAADTGTWITDDMLNVYCQLHDVGIAHSIECWQEEKLVGGMYGLILGDIFFGESMFSTVKDASKVVIHHLCTVIKPYLIDAQVHSNHLQTLGAEEIGRHEFTELIKTRSNLSLKLM</sequence>
<dbReference type="SUPFAM" id="SSF55729">
    <property type="entry name" value="Acyl-CoA N-acyltransferases (Nat)"/>
    <property type="match status" value="1"/>
</dbReference>
<organism evidence="5">
    <name type="scientific">hydrothermal vent metagenome</name>
    <dbReference type="NCBI Taxonomy" id="652676"/>
    <lineage>
        <taxon>unclassified sequences</taxon>
        <taxon>metagenomes</taxon>
        <taxon>ecological metagenomes</taxon>
    </lineage>
</organism>
<dbReference type="InterPro" id="IPR042203">
    <property type="entry name" value="Leu/Phe-tRNA_Trfase_C"/>
</dbReference>
<gene>
    <name evidence="5" type="ORF">MNBD_GAMMA05-1408</name>
</gene>
<dbReference type="InterPro" id="IPR004616">
    <property type="entry name" value="Leu/Phe-tRNA_Trfase"/>
</dbReference>
<protein>
    <submittedName>
        <fullName evidence="5">Leucyl/phenylalanyl-tRNA--protein transferase</fullName>
        <ecNumber evidence="5">2.3.2.6</ecNumber>
    </submittedName>
</protein>
<dbReference type="EMBL" id="UOFE01000009">
    <property type="protein sequence ID" value="VAW50896.1"/>
    <property type="molecule type" value="Genomic_DNA"/>
</dbReference>
<keyword evidence="2" id="KW-0963">Cytoplasm</keyword>
<name>A0A3B0X2Q4_9ZZZZ</name>
<evidence type="ECO:0000256" key="4">
    <source>
        <dbReference type="ARBA" id="ARBA00023315"/>
    </source>
</evidence>
<accession>A0A3B0X2Q4</accession>
<dbReference type="PANTHER" id="PTHR30098:SF2">
    <property type="entry name" value="LEUCYL_PHENYLALANYL-TRNA--PROTEIN TRANSFERASE"/>
    <property type="match status" value="1"/>
</dbReference>
<dbReference type="GO" id="GO:0008914">
    <property type="term" value="F:leucyl-tRNA--protein transferase activity"/>
    <property type="evidence" value="ECO:0007669"/>
    <property type="project" value="UniProtKB-EC"/>
</dbReference>
<evidence type="ECO:0000313" key="5">
    <source>
        <dbReference type="EMBL" id="VAW50896.1"/>
    </source>
</evidence>
<dbReference type="EC" id="2.3.2.6" evidence="5"/>
<dbReference type="NCBIfam" id="TIGR00667">
    <property type="entry name" value="aat"/>
    <property type="match status" value="1"/>
</dbReference>
<evidence type="ECO:0000256" key="3">
    <source>
        <dbReference type="ARBA" id="ARBA00022679"/>
    </source>
</evidence>
<keyword evidence="3 5" id="KW-0808">Transferase</keyword>
<evidence type="ECO:0000256" key="1">
    <source>
        <dbReference type="ARBA" id="ARBA00004496"/>
    </source>
</evidence>
<dbReference type="InterPro" id="IPR016181">
    <property type="entry name" value="Acyl_CoA_acyltransferase"/>
</dbReference>
<comment type="subcellular location">
    <subcellularLocation>
        <location evidence="1">Cytoplasm</location>
    </subcellularLocation>
</comment>
<dbReference type="Gene3D" id="3.30.70.3550">
    <property type="entry name" value="Leucyl/phenylalanyl-tRNA-protein transferase, N-terminal domain"/>
    <property type="match status" value="1"/>
</dbReference>
<evidence type="ECO:0000256" key="2">
    <source>
        <dbReference type="ARBA" id="ARBA00022490"/>
    </source>
</evidence>
<reference evidence="5" key="1">
    <citation type="submission" date="2018-06" db="EMBL/GenBank/DDBJ databases">
        <authorList>
            <person name="Zhirakovskaya E."/>
        </authorList>
    </citation>
    <scope>NUCLEOTIDE SEQUENCE</scope>
</reference>
<dbReference type="AlphaFoldDB" id="A0A3B0X2Q4"/>
<dbReference type="Pfam" id="PF03588">
    <property type="entry name" value="Leu_Phe_trans"/>
    <property type="match status" value="1"/>
</dbReference>
<keyword evidence="4 5" id="KW-0012">Acyltransferase</keyword>
<proteinExistence type="inferred from homology"/>
<dbReference type="InterPro" id="IPR042221">
    <property type="entry name" value="Leu/Phe-tRNA_Trfase_N"/>
</dbReference>
<dbReference type="PANTHER" id="PTHR30098">
    <property type="entry name" value="LEUCYL/PHENYLALANYL-TRNA--PROTEIN TRANSFERASE"/>
    <property type="match status" value="1"/>
</dbReference>
<dbReference type="GO" id="GO:0030163">
    <property type="term" value="P:protein catabolic process"/>
    <property type="evidence" value="ECO:0007669"/>
    <property type="project" value="InterPro"/>
</dbReference>